<keyword evidence="5" id="KW-1185">Reference proteome</keyword>
<name>A0ABY4FZ37_9MICO</name>
<organism evidence="4 5">
    <name type="scientific">Leucobacter rhizosphaerae</name>
    <dbReference type="NCBI Taxonomy" id="2932245"/>
    <lineage>
        <taxon>Bacteria</taxon>
        <taxon>Bacillati</taxon>
        <taxon>Actinomycetota</taxon>
        <taxon>Actinomycetes</taxon>
        <taxon>Micrococcales</taxon>
        <taxon>Microbacteriaceae</taxon>
        <taxon>Leucobacter</taxon>
    </lineage>
</organism>
<dbReference type="SUPFAM" id="SSF46689">
    <property type="entry name" value="Homeodomain-like"/>
    <property type="match status" value="1"/>
</dbReference>
<evidence type="ECO:0000256" key="2">
    <source>
        <dbReference type="PROSITE-ProRule" id="PRU00335"/>
    </source>
</evidence>
<evidence type="ECO:0000259" key="3">
    <source>
        <dbReference type="PROSITE" id="PS50977"/>
    </source>
</evidence>
<proteinExistence type="predicted"/>
<evidence type="ECO:0000313" key="5">
    <source>
        <dbReference type="Proteomes" id="UP000831775"/>
    </source>
</evidence>
<accession>A0ABY4FZ37</accession>
<dbReference type="InterPro" id="IPR001647">
    <property type="entry name" value="HTH_TetR"/>
</dbReference>
<dbReference type="InterPro" id="IPR036271">
    <property type="entry name" value="Tet_transcr_reg_TetR-rel_C_sf"/>
</dbReference>
<sequence>MTTTAPARRRRDPEARRREILIAATELIVENGAATLTHRAIASRAGVPLGSTTQYFASIDELRETALQQLASEIDRELDKIHEVIGDFVTAPERAVASLSEFLADPRAVHAEIALMTAGTTDDRLRELALRWSDRFTEMLTEKIGRTRAVAISVYLDGATIHAGLHERPLQAAEMTAAIRALAMMPVADA</sequence>
<dbReference type="InterPro" id="IPR009057">
    <property type="entry name" value="Homeodomain-like_sf"/>
</dbReference>
<feature type="domain" description="HTH tetR-type" evidence="3">
    <location>
        <begin position="14"/>
        <end position="74"/>
    </location>
</feature>
<protein>
    <submittedName>
        <fullName evidence="4">TetR family transcriptional regulator</fullName>
    </submittedName>
</protein>
<evidence type="ECO:0000313" key="4">
    <source>
        <dbReference type="EMBL" id="UOQ61542.1"/>
    </source>
</evidence>
<dbReference type="Pfam" id="PF00440">
    <property type="entry name" value="TetR_N"/>
    <property type="match status" value="1"/>
</dbReference>
<dbReference type="PROSITE" id="PS50977">
    <property type="entry name" value="HTH_TETR_2"/>
    <property type="match status" value="1"/>
</dbReference>
<gene>
    <name evidence="4" type="ORF">MUN76_06155</name>
</gene>
<feature type="DNA-binding region" description="H-T-H motif" evidence="2">
    <location>
        <begin position="37"/>
        <end position="56"/>
    </location>
</feature>
<dbReference type="Proteomes" id="UP000831775">
    <property type="component" value="Chromosome"/>
</dbReference>
<keyword evidence="1 2" id="KW-0238">DNA-binding</keyword>
<evidence type="ECO:0000256" key="1">
    <source>
        <dbReference type="ARBA" id="ARBA00023125"/>
    </source>
</evidence>
<dbReference type="Gene3D" id="1.10.357.10">
    <property type="entry name" value="Tetracycline Repressor, domain 2"/>
    <property type="match status" value="1"/>
</dbReference>
<reference evidence="4 5" key="1">
    <citation type="submission" date="2022-04" db="EMBL/GenBank/DDBJ databases">
        <title>Leucobacter sp. isolated from rhizosphere of onion.</title>
        <authorList>
            <person name="Won M."/>
            <person name="Lee C.-M."/>
            <person name="Woen H.-Y."/>
            <person name="Kwon S.-W."/>
        </authorList>
    </citation>
    <scope>NUCLEOTIDE SEQUENCE [LARGE SCALE GENOMIC DNA]</scope>
    <source>
        <strain evidence="4 5">H25R-14</strain>
    </source>
</reference>
<dbReference type="RefSeq" id="WP_244688087.1">
    <property type="nucleotide sequence ID" value="NZ_CP095043.1"/>
</dbReference>
<dbReference type="SUPFAM" id="SSF48498">
    <property type="entry name" value="Tetracyclin repressor-like, C-terminal domain"/>
    <property type="match status" value="1"/>
</dbReference>
<dbReference type="EMBL" id="CP095043">
    <property type="protein sequence ID" value="UOQ61542.1"/>
    <property type="molecule type" value="Genomic_DNA"/>
</dbReference>